<dbReference type="Pfam" id="PF04191">
    <property type="entry name" value="PEMT"/>
    <property type="match status" value="1"/>
</dbReference>
<feature type="transmembrane region" description="Helical" evidence="5">
    <location>
        <begin position="134"/>
        <end position="160"/>
    </location>
</feature>
<reference evidence="6 7" key="1">
    <citation type="journal article" date="2019" name="Int. J. Syst. Evol. Microbiol.">
        <title>The Global Catalogue of Microorganisms (GCM) 10K type strain sequencing project: providing services to taxonomists for standard genome sequencing and annotation.</title>
        <authorList>
            <consortium name="The Broad Institute Genomics Platform"/>
            <consortium name="The Broad Institute Genome Sequencing Center for Infectious Disease"/>
            <person name="Wu L."/>
            <person name="Ma J."/>
        </authorList>
    </citation>
    <scope>NUCLEOTIDE SEQUENCE [LARGE SCALE GENOMIC DNA]</scope>
    <source>
        <strain evidence="6 7">JCM 14718</strain>
    </source>
</reference>
<gene>
    <name evidence="6" type="ORF">GCM10009765_17380</name>
</gene>
<evidence type="ECO:0000256" key="4">
    <source>
        <dbReference type="ARBA" id="ARBA00023136"/>
    </source>
</evidence>
<evidence type="ECO:0000256" key="3">
    <source>
        <dbReference type="ARBA" id="ARBA00022989"/>
    </source>
</evidence>
<keyword evidence="2 5" id="KW-0812">Transmembrane</keyword>
<evidence type="ECO:0000256" key="5">
    <source>
        <dbReference type="SAM" id="Phobius"/>
    </source>
</evidence>
<dbReference type="InterPro" id="IPR007318">
    <property type="entry name" value="Phopholipid_MeTrfase"/>
</dbReference>
<evidence type="ECO:0008006" key="8">
    <source>
        <dbReference type="Google" id="ProtNLM"/>
    </source>
</evidence>
<feature type="transmembrane region" description="Helical" evidence="5">
    <location>
        <begin position="224"/>
        <end position="254"/>
    </location>
</feature>
<proteinExistence type="predicted"/>
<comment type="subcellular location">
    <subcellularLocation>
        <location evidence="1">Endomembrane system</location>
        <topology evidence="1">Multi-pass membrane protein</topology>
    </subcellularLocation>
</comment>
<name>A0ABN2GBE7_9ACTN</name>
<sequence>MIERLLRCYPPRWRDRYGREVGWLVTDLIEAGELTPVRAGLDLVVAAAAAWWQVIADRAVLLRLCAVLVIGGGLALLLAWLAPAGPIGTYVGAHPGGLLVLLIQVGWLVTEAAEFRRGRRSRHWREGPRPNRSTYWCALSACVLAGTAVINLAPVAIQVAAIRPGMPVQVAGAALILAGTALRERAFRALGGRYCSFAVKVTADQPIVSTGPYRLLRHPGHAGMLLACAGVGALTANWVAIVTQVLLSLTFVVWCARVEENAMLAALGDRYRDYAASRKRLVPLLW</sequence>
<organism evidence="6 7">
    <name type="scientific">Fodinicola feengrottensis</name>
    <dbReference type="NCBI Taxonomy" id="435914"/>
    <lineage>
        <taxon>Bacteria</taxon>
        <taxon>Bacillati</taxon>
        <taxon>Actinomycetota</taxon>
        <taxon>Actinomycetes</taxon>
        <taxon>Mycobacteriales</taxon>
        <taxon>Fodinicola</taxon>
    </lineage>
</organism>
<accession>A0ABN2GBE7</accession>
<evidence type="ECO:0000313" key="7">
    <source>
        <dbReference type="Proteomes" id="UP001500618"/>
    </source>
</evidence>
<dbReference type="Gene3D" id="1.20.120.1630">
    <property type="match status" value="1"/>
</dbReference>
<dbReference type="PANTHER" id="PTHR43847:SF1">
    <property type="entry name" value="BLL3993 PROTEIN"/>
    <property type="match status" value="1"/>
</dbReference>
<keyword evidence="4 5" id="KW-0472">Membrane</keyword>
<dbReference type="Proteomes" id="UP001500618">
    <property type="component" value="Unassembled WGS sequence"/>
</dbReference>
<dbReference type="EMBL" id="BAAANY010000007">
    <property type="protein sequence ID" value="GAA1668529.1"/>
    <property type="molecule type" value="Genomic_DNA"/>
</dbReference>
<keyword evidence="3 5" id="KW-1133">Transmembrane helix</keyword>
<feature type="transmembrane region" description="Helical" evidence="5">
    <location>
        <begin position="60"/>
        <end position="81"/>
    </location>
</feature>
<evidence type="ECO:0000256" key="2">
    <source>
        <dbReference type="ARBA" id="ARBA00022692"/>
    </source>
</evidence>
<evidence type="ECO:0000256" key="1">
    <source>
        <dbReference type="ARBA" id="ARBA00004127"/>
    </source>
</evidence>
<protein>
    <recommendedName>
        <fullName evidence="8">Isoprenylcysteine carboxylmethyltransferase family protein</fullName>
    </recommendedName>
</protein>
<evidence type="ECO:0000313" key="6">
    <source>
        <dbReference type="EMBL" id="GAA1668529.1"/>
    </source>
</evidence>
<dbReference type="RefSeq" id="WP_163567687.1">
    <property type="nucleotide sequence ID" value="NZ_BAAANY010000007.1"/>
</dbReference>
<dbReference type="InterPro" id="IPR052527">
    <property type="entry name" value="Metal_cation-efflux_comp"/>
</dbReference>
<dbReference type="PANTHER" id="PTHR43847">
    <property type="entry name" value="BLL3993 PROTEIN"/>
    <property type="match status" value="1"/>
</dbReference>
<comment type="caution">
    <text evidence="6">The sequence shown here is derived from an EMBL/GenBank/DDBJ whole genome shotgun (WGS) entry which is preliminary data.</text>
</comment>
<keyword evidence="7" id="KW-1185">Reference proteome</keyword>
<feature type="transmembrane region" description="Helical" evidence="5">
    <location>
        <begin position="93"/>
        <end position="113"/>
    </location>
</feature>